<name>A0A852VFL7_9BACT</name>
<sequence>MFVKNKEEPSGQTVSRFVTPEGLGRNDFYSIPA</sequence>
<dbReference type="EMBL" id="JACCCU010000001">
    <property type="protein sequence ID" value="NYF90387.1"/>
    <property type="molecule type" value="Genomic_DNA"/>
</dbReference>
<protein>
    <submittedName>
        <fullName evidence="1">Uncharacterized protein</fullName>
    </submittedName>
</protein>
<reference evidence="1 2" key="1">
    <citation type="submission" date="2020-07" db="EMBL/GenBank/DDBJ databases">
        <title>Genomic Encyclopedia of Type Strains, Phase IV (KMG-V): Genome sequencing to study the core and pangenomes of soil and plant-associated prokaryotes.</title>
        <authorList>
            <person name="Whitman W."/>
        </authorList>
    </citation>
    <scope>NUCLEOTIDE SEQUENCE [LARGE SCALE GENOMIC DNA]</scope>
    <source>
        <strain evidence="1 2">M8UP22</strain>
    </source>
</reference>
<proteinExistence type="predicted"/>
<evidence type="ECO:0000313" key="2">
    <source>
        <dbReference type="Proteomes" id="UP000564385"/>
    </source>
</evidence>
<gene>
    <name evidence="1" type="ORF">HDF08_002454</name>
</gene>
<organism evidence="1 2">
    <name type="scientific">Tunturiibacter lichenicola</name>
    <dbReference type="NCBI Taxonomy" id="2051959"/>
    <lineage>
        <taxon>Bacteria</taxon>
        <taxon>Pseudomonadati</taxon>
        <taxon>Acidobacteriota</taxon>
        <taxon>Terriglobia</taxon>
        <taxon>Terriglobales</taxon>
        <taxon>Acidobacteriaceae</taxon>
        <taxon>Tunturiibacter</taxon>
    </lineage>
</organism>
<dbReference type="AlphaFoldDB" id="A0A852VFL7"/>
<dbReference type="Proteomes" id="UP000564385">
    <property type="component" value="Unassembled WGS sequence"/>
</dbReference>
<accession>A0A852VFL7</accession>
<comment type="caution">
    <text evidence="1">The sequence shown here is derived from an EMBL/GenBank/DDBJ whole genome shotgun (WGS) entry which is preliminary data.</text>
</comment>
<evidence type="ECO:0000313" key="1">
    <source>
        <dbReference type="EMBL" id="NYF90387.1"/>
    </source>
</evidence>